<evidence type="ECO:0000259" key="2">
    <source>
        <dbReference type="Pfam" id="PF07331"/>
    </source>
</evidence>
<proteinExistence type="predicted"/>
<accession>A0A7C9PEP5</accession>
<name>A0A7C9PEP5_9BURK</name>
<dbReference type="RefSeq" id="WP_163455880.1">
    <property type="nucleotide sequence ID" value="NZ_JAAGOH010000002.1"/>
</dbReference>
<keyword evidence="1" id="KW-1133">Transmembrane helix</keyword>
<dbReference type="InterPro" id="IPR009936">
    <property type="entry name" value="DUF1468"/>
</dbReference>
<feature type="transmembrane region" description="Helical" evidence="1">
    <location>
        <begin position="76"/>
        <end position="103"/>
    </location>
</feature>
<dbReference type="Proteomes" id="UP000484255">
    <property type="component" value="Unassembled WGS sequence"/>
</dbReference>
<keyword evidence="4" id="KW-1185">Reference proteome</keyword>
<dbReference type="AlphaFoldDB" id="A0A7C9PEP5"/>
<sequence length="149" mass="15558">MSSDRLLGLACVALGAAMAWAAWGYAAPISYEPVGPRAFPLLLAAVLAGAGAWMALRPGPHVSGLATAPWRVLGPVIAAIFAYALLFEFLGFVLATLVMTVPLGRAFGGNWRQGLIAGLALGLGQYLLFDTLLDVVLPTGWLSFIFGGR</sequence>
<keyword evidence="1" id="KW-0812">Transmembrane</keyword>
<dbReference type="Pfam" id="PF07331">
    <property type="entry name" value="TctB"/>
    <property type="match status" value="1"/>
</dbReference>
<organism evidence="3 4">
    <name type="scientific">Ideonella livida</name>
    <dbReference type="NCBI Taxonomy" id="2707176"/>
    <lineage>
        <taxon>Bacteria</taxon>
        <taxon>Pseudomonadati</taxon>
        <taxon>Pseudomonadota</taxon>
        <taxon>Betaproteobacteria</taxon>
        <taxon>Burkholderiales</taxon>
        <taxon>Sphaerotilaceae</taxon>
        <taxon>Ideonella</taxon>
    </lineage>
</organism>
<keyword evidence="1" id="KW-0472">Membrane</keyword>
<feature type="domain" description="DUF1468" evidence="2">
    <location>
        <begin position="6"/>
        <end position="138"/>
    </location>
</feature>
<comment type="caution">
    <text evidence="3">The sequence shown here is derived from an EMBL/GenBank/DDBJ whole genome shotgun (WGS) entry which is preliminary data.</text>
</comment>
<evidence type="ECO:0000313" key="3">
    <source>
        <dbReference type="EMBL" id="NDY90016.1"/>
    </source>
</evidence>
<feature type="transmembrane region" description="Helical" evidence="1">
    <location>
        <begin position="37"/>
        <end position="56"/>
    </location>
</feature>
<feature type="transmembrane region" description="Helical" evidence="1">
    <location>
        <begin position="123"/>
        <end position="146"/>
    </location>
</feature>
<dbReference type="EMBL" id="JAAGOH010000002">
    <property type="protein sequence ID" value="NDY90016.1"/>
    <property type="molecule type" value="Genomic_DNA"/>
</dbReference>
<evidence type="ECO:0000256" key="1">
    <source>
        <dbReference type="SAM" id="Phobius"/>
    </source>
</evidence>
<gene>
    <name evidence="3" type="ORF">G3A44_02275</name>
</gene>
<protein>
    <submittedName>
        <fullName evidence="3">Tripartite tricarboxylate transporter TctB family protein</fullName>
    </submittedName>
</protein>
<reference evidence="3 4" key="1">
    <citation type="submission" date="2020-02" db="EMBL/GenBank/DDBJ databases">
        <title>Ideonella bacterium strain TBM-1.</title>
        <authorList>
            <person name="Chen W.-M."/>
        </authorList>
    </citation>
    <scope>NUCLEOTIDE SEQUENCE [LARGE SCALE GENOMIC DNA]</scope>
    <source>
        <strain evidence="3 4">TBM-1</strain>
    </source>
</reference>
<evidence type="ECO:0000313" key="4">
    <source>
        <dbReference type="Proteomes" id="UP000484255"/>
    </source>
</evidence>